<keyword evidence="2" id="KW-1003">Cell membrane</keyword>
<dbReference type="RefSeq" id="WP_354507534.1">
    <property type="nucleotide sequence ID" value="NZ_JBEPMO010000004.1"/>
</dbReference>
<feature type="transmembrane region" description="Helical" evidence="6">
    <location>
        <begin position="299"/>
        <end position="323"/>
    </location>
</feature>
<feature type="transmembrane region" description="Helical" evidence="6">
    <location>
        <begin position="20"/>
        <end position="44"/>
    </location>
</feature>
<feature type="transmembrane region" description="Helical" evidence="6">
    <location>
        <begin position="367"/>
        <end position="386"/>
    </location>
</feature>
<gene>
    <name evidence="7" type="ORF">ABID46_000922</name>
</gene>
<organism evidence="7 8">
    <name type="scientific">Moheibacter stercoris</name>
    <dbReference type="NCBI Taxonomy" id="1628251"/>
    <lineage>
        <taxon>Bacteria</taxon>
        <taxon>Pseudomonadati</taxon>
        <taxon>Bacteroidota</taxon>
        <taxon>Flavobacteriia</taxon>
        <taxon>Flavobacteriales</taxon>
        <taxon>Weeksellaceae</taxon>
        <taxon>Moheibacter</taxon>
    </lineage>
</organism>
<dbReference type="Proteomes" id="UP001549146">
    <property type="component" value="Unassembled WGS sequence"/>
</dbReference>
<evidence type="ECO:0000313" key="8">
    <source>
        <dbReference type="Proteomes" id="UP001549146"/>
    </source>
</evidence>
<evidence type="ECO:0000313" key="7">
    <source>
        <dbReference type="EMBL" id="MET3731353.1"/>
    </source>
</evidence>
<dbReference type="Pfam" id="PF13440">
    <property type="entry name" value="Polysacc_synt_3"/>
    <property type="match status" value="1"/>
</dbReference>
<keyword evidence="5 6" id="KW-0472">Membrane</keyword>
<evidence type="ECO:0000256" key="1">
    <source>
        <dbReference type="ARBA" id="ARBA00004651"/>
    </source>
</evidence>
<evidence type="ECO:0000256" key="2">
    <source>
        <dbReference type="ARBA" id="ARBA00022475"/>
    </source>
</evidence>
<feature type="transmembrane region" description="Helical" evidence="6">
    <location>
        <begin position="179"/>
        <end position="196"/>
    </location>
</feature>
<evidence type="ECO:0000256" key="6">
    <source>
        <dbReference type="SAM" id="Phobius"/>
    </source>
</evidence>
<keyword evidence="3 6" id="KW-0812">Transmembrane</keyword>
<feature type="transmembrane region" description="Helical" evidence="6">
    <location>
        <begin position="261"/>
        <end position="278"/>
    </location>
</feature>
<protein>
    <submittedName>
        <fullName evidence="7">O-antigen/teichoic acid export membrane protein</fullName>
    </submittedName>
</protein>
<evidence type="ECO:0000256" key="4">
    <source>
        <dbReference type="ARBA" id="ARBA00022989"/>
    </source>
</evidence>
<keyword evidence="8" id="KW-1185">Reference proteome</keyword>
<sequence>MKAFNFSSKQFKTKNFKGVLSLLAGSTISKIIVTIGGIFLANYYGPESYGVYNVFLSYILILPVLAGLRLDNIMILQRGSKEIRNLFSGIIYISLILTFILISLIAILKLLNIYSFDISYGLLGLVGIASVLTGWNLTQNNLFTKYKLFKQISTAFIISSIVSVVFQGIFYLLGYEENGLIYGWIIGLIASFFYNLRVSKNQISSVNIQELKASIKEHQNIVKFTYPSDSINAIANNIMPIIVIAYFATSEIGLYGMAHKILSIPLLLLTSSISRVYFQKSVSLYHSDKKSLQKLTYKVILTNVAVILVFVILMNTIGMYILNRIFSDSWAGLGTYVLALSFWILARSAMNPIASLVMVINKNHFSLIFNLYLLAVNLFAIYVGVMKNDFLYCVWIFSILSGIGYLVLLGLVLYYLRKDVKVSTN</sequence>
<feature type="transmembrane region" description="Helical" evidence="6">
    <location>
        <begin position="392"/>
        <end position="416"/>
    </location>
</feature>
<dbReference type="PANTHER" id="PTHR30250:SF11">
    <property type="entry name" value="O-ANTIGEN TRANSPORTER-RELATED"/>
    <property type="match status" value="1"/>
</dbReference>
<feature type="transmembrane region" description="Helical" evidence="6">
    <location>
        <begin position="50"/>
        <end position="68"/>
    </location>
</feature>
<comment type="subcellular location">
    <subcellularLocation>
        <location evidence="1">Cell membrane</location>
        <topology evidence="1">Multi-pass membrane protein</topology>
    </subcellularLocation>
</comment>
<dbReference type="InterPro" id="IPR050833">
    <property type="entry name" value="Poly_Biosynth_Transport"/>
</dbReference>
<comment type="caution">
    <text evidence="7">The sequence shown here is derived from an EMBL/GenBank/DDBJ whole genome shotgun (WGS) entry which is preliminary data.</text>
</comment>
<accession>A0ABV2LS03</accession>
<reference evidence="7 8" key="1">
    <citation type="submission" date="2024-06" db="EMBL/GenBank/DDBJ databases">
        <title>Genomic Encyclopedia of Type Strains, Phase IV (KMG-IV): sequencing the most valuable type-strain genomes for metagenomic binning, comparative biology and taxonomic classification.</title>
        <authorList>
            <person name="Goeker M."/>
        </authorList>
    </citation>
    <scope>NUCLEOTIDE SEQUENCE [LARGE SCALE GENOMIC DNA]</scope>
    <source>
        <strain evidence="7 8">DSM 29388</strain>
    </source>
</reference>
<dbReference type="EMBL" id="JBEPMO010000004">
    <property type="protein sequence ID" value="MET3731353.1"/>
    <property type="molecule type" value="Genomic_DNA"/>
</dbReference>
<feature type="transmembrane region" description="Helical" evidence="6">
    <location>
        <begin position="149"/>
        <end position="173"/>
    </location>
</feature>
<name>A0ABV2LS03_9FLAO</name>
<evidence type="ECO:0000256" key="3">
    <source>
        <dbReference type="ARBA" id="ARBA00022692"/>
    </source>
</evidence>
<keyword evidence="4 6" id="KW-1133">Transmembrane helix</keyword>
<feature type="transmembrane region" description="Helical" evidence="6">
    <location>
        <begin position="231"/>
        <end position="249"/>
    </location>
</feature>
<feature type="transmembrane region" description="Helical" evidence="6">
    <location>
        <begin position="118"/>
        <end position="137"/>
    </location>
</feature>
<feature type="transmembrane region" description="Helical" evidence="6">
    <location>
        <begin position="89"/>
        <end position="112"/>
    </location>
</feature>
<proteinExistence type="predicted"/>
<dbReference type="PANTHER" id="PTHR30250">
    <property type="entry name" value="PST FAMILY PREDICTED COLANIC ACID TRANSPORTER"/>
    <property type="match status" value="1"/>
</dbReference>
<evidence type="ECO:0000256" key="5">
    <source>
        <dbReference type="ARBA" id="ARBA00023136"/>
    </source>
</evidence>